<dbReference type="GO" id="GO:0004425">
    <property type="term" value="F:indole-3-glycerol-phosphate synthase activity"/>
    <property type="evidence" value="ECO:0007669"/>
    <property type="project" value="UniProtKB-EC"/>
</dbReference>
<evidence type="ECO:0000256" key="7">
    <source>
        <dbReference type="ARBA" id="ARBA00022822"/>
    </source>
</evidence>
<keyword evidence="9 12" id="KW-0413">Isomerase</keyword>
<evidence type="ECO:0000256" key="4">
    <source>
        <dbReference type="ARBA" id="ARBA00004696"/>
    </source>
</evidence>
<dbReference type="CDD" id="cd00405">
    <property type="entry name" value="PRAI"/>
    <property type="match status" value="1"/>
</dbReference>
<evidence type="ECO:0000259" key="13">
    <source>
        <dbReference type="Pfam" id="PF00218"/>
    </source>
</evidence>
<keyword evidence="5 12" id="KW-0028">Amino-acid biosynthesis</keyword>
<dbReference type="CDD" id="cd00331">
    <property type="entry name" value="IGPS"/>
    <property type="match status" value="1"/>
</dbReference>
<dbReference type="NCBIfam" id="NF006945">
    <property type="entry name" value="PRK09427.1"/>
    <property type="match status" value="1"/>
</dbReference>
<dbReference type="RefSeq" id="WP_016473793.1">
    <property type="nucleotide sequence ID" value="NZ_KE150480.1"/>
</dbReference>
<dbReference type="Proteomes" id="UP000014400">
    <property type="component" value="Unassembled WGS sequence"/>
</dbReference>
<evidence type="ECO:0000259" key="14">
    <source>
        <dbReference type="Pfam" id="PF00697"/>
    </source>
</evidence>
<dbReference type="Gene3D" id="3.20.20.70">
    <property type="entry name" value="Aldolase class I"/>
    <property type="match status" value="2"/>
</dbReference>
<dbReference type="EC" id="5.3.1.24" evidence="12"/>
<evidence type="ECO:0000256" key="2">
    <source>
        <dbReference type="ARBA" id="ARBA00001633"/>
    </source>
</evidence>
<keyword evidence="10" id="KW-0456">Lyase</keyword>
<comment type="catalytic activity">
    <reaction evidence="2">
        <text>1-(2-carboxyphenylamino)-1-deoxy-D-ribulose 5-phosphate + H(+) = (1S,2R)-1-C-(indol-3-yl)glycerol 3-phosphate + CO2 + H2O</text>
        <dbReference type="Rhea" id="RHEA:23476"/>
        <dbReference type="ChEBI" id="CHEBI:15377"/>
        <dbReference type="ChEBI" id="CHEBI:15378"/>
        <dbReference type="ChEBI" id="CHEBI:16526"/>
        <dbReference type="ChEBI" id="CHEBI:58613"/>
        <dbReference type="ChEBI" id="CHEBI:58866"/>
        <dbReference type="EC" id="4.1.1.48"/>
    </reaction>
</comment>
<dbReference type="InterPro" id="IPR045186">
    <property type="entry name" value="Indole-3-glycerol_P_synth"/>
</dbReference>
<feature type="domain" description="N-(5'phosphoribosyl) anthranilate isomerase (PRAI)" evidence="14">
    <location>
        <begin position="304"/>
        <end position="523"/>
    </location>
</feature>
<comment type="catalytic activity">
    <reaction evidence="1 12">
        <text>N-(5-phospho-beta-D-ribosyl)anthranilate = 1-(2-carboxyphenylamino)-1-deoxy-D-ribulose 5-phosphate</text>
        <dbReference type="Rhea" id="RHEA:21540"/>
        <dbReference type="ChEBI" id="CHEBI:18277"/>
        <dbReference type="ChEBI" id="CHEBI:58613"/>
        <dbReference type="EC" id="5.3.1.24"/>
    </reaction>
</comment>
<dbReference type="HAMAP" id="MF_00135">
    <property type="entry name" value="PRAI"/>
    <property type="match status" value="1"/>
</dbReference>
<evidence type="ECO:0000313" key="16">
    <source>
        <dbReference type="Proteomes" id="UP000014400"/>
    </source>
</evidence>
<dbReference type="PANTHER" id="PTHR22854">
    <property type="entry name" value="TRYPTOPHAN BIOSYNTHESIS PROTEIN"/>
    <property type="match status" value="1"/>
</dbReference>
<comment type="similarity">
    <text evidence="12">Belongs to the TrpF family.</text>
</comment>
<dbReference type="InterPro" id="IPR013798">
    <property type="entry name" value="Indole-3-glycerol_P_synth_dom"/>
</dbReference>
<proteinExistence type="inferred from homology"/>
<dbReference type="Pfam" id="PF00697">
    <property type="entry name" value="PRAI"/>
    <property type="match status" value="1"/>
</dbReference>
<dbReference type="UniPathway" id="UPA00035">
    <property type="reaction ID" value="UER00042"/>
</dbReference>
<dbReference type="AlphaFoldDB" id="S3C494"/>
<evidence type="ECO:0000256" key="8">
    <source>
        <dbReference type="ARBA" id="ARBA00023141"/>
    </source>
</evidence>
<dbReference type="InterPro" id="IPR001240">
    <property type="entry name" value="PRAI_dom"/>
</dbReference>
<dbReference type="InterPro" id="IPR011060">
    <property type="entry name" value="RibuloseP-bd_barrel"/>
</dbReference>
<organism evidence="15 16">
    <name type="scientific">Sutterella wadsworthensis HGA0223</name>
    <dbReference type="NCBI Taxonomy" id="1203554"/>
    <lineage>
        <taxon>Bacteria</taxon>
        <taxon>Pseudomonadati</taxon>
        <taxon>Pseudomonadota</taxon>
        <taxon>Betaproteobacteria</taxon>
        <taxon>Burkholderiales</taxon>
        <taxon>Sutterellaceae</taxon>
        <taxon>Sutterella</taxon>
    </lineage>
</organism>
<dbReference type="GO" id="GO:0004640">
    <property type="term" value="F:phosphoribosylanthranilate isomerase activity"/>
    <property type="evidence" value="ECO:0007669"/>
    <property type="project" value="UniProtKB-UniRule"/>
</dbReference>
<evidence type="ECO:0000256" key="11">
    <source>
        <dbReference type="ARBA" id="ARBA00023268"/>
    </source>
</evidence>
<dbReference type="Pfam" id="PF00218">
    <property type="entry name" value="IGPS"/>
    <property type="match status" value="1"/>
</dbReference>
<evidence type="ECO:0000256" key="10">
    <source>
        <dbReference type="ARBA" id="ARBA00023239"/>
    </source>
</evidence>
<evidence type="ECO:0000313" key="15">
    <source>
        <dbReference type="EMBL" id="EPE01083.1"/>
    </source>
</evidence>
<keyword evidence="8 12" id="KW-0057">Aromatic amino acid biosynthesis</keyword>
<evidence type="ECO:0000256" key="3">
    <source>
        <dbReference type="ARBA" id="ARBA00004664"/>
    </source>
</evidence>
<evidence type="ECO:0000256" key="9">
    <source>
        <dbReference type="ARBA" id="ARBA00023235"/>
    </source>
</evidence>
<accession>S3C494</accession>
<comment type="pathway">
    <text evidence="4">Amino-acid biosynthesis; L-tryptophan biosynthesis; L-tryptophan from chorismate: step 4/5.</text>
</comment>
<dbReference type="PATRIC" id="fig|1203554.3.peg.374"/>
<evidence type="ECO:0000256" key="12">
    <source>
        <dbReference type="HAMAP-Rule" id="MF_00135"/>
    </source>
</evidence>
<keyword evidence="7 12" id="KW-0822">Tryptophan biosynthesis</keyword>
<keyword evidence="11" id="KW-0511">Multifunctional enzyme</keyword>
<keyword evidence="6" id="KW-0210">Decarboxylase</keyword>
<dbReference type="PANTHER" id="PTHR22854:SF2">
    <property type="entry name" value="INDOLE-3-GLYCEROL-PHOSPHATE SYNTHASE"/>
    <property type="match status" value="1"/>
</dbReference>
<dbReference type="HOGENOM" id="CLU_007713_3_1_4"/>
<reference evidence="15 16" key="1">
    <citation type="submission" date="2013-04" db="EMBL/GenBank/DDBJ databases">
        <title>The Genome Sequence of Sutterella wadsworthensis HGA0223.</title>
        <authorList>
            <consortium name="The Broad Institute Genomics Platform"/>
            <person name="Earl A."/>
            <person name="Ward D."/>
            <person name="Feldgarden M."/>
            <person name="Gevers D."/>
            <person name="Schmidt T.M."/>
            <person name="Dover J."/>
            <person name="Dai D."/>
            <person name="Walker B."/>
            <person name="Young S."/>
            <person name="Zeng Q."/>
            <person name="Gargeya S."/>
            <person name="Fitzgerald M."/>
            <person name="Haas B."/>
            <person name="Abouelleil A."/>
            <person name="Allen A.W."/>
            <person name="Alvarado L."/>
            <person name="Arachchi H.M."/>
            <person name="Berlin A.M."/>
            <person name="Chapman S.B."/>
            <person name="Gainer-Dewar J."/>
            <person name="Goldberg J."/>
            <person name="Griggs A."/>
            <person name="Gujja S."/>
            <person name="Hansen M."/>
            <person name="Howarth C."/>
            <person name="Imamovic A."/>
            <person name="Ireland A."/>
            <person name="Larimer J."/>
            <person name="McCowan C."/>
            <person name="Murphy C."/>
            <person name="Pearson M."/>
            <person name="Poon T.W."/>
            <person name="Priest M."/>
            <person name="Roberts A."/>
            <person name="Saif S."/>
            <person name="Shea T."/>
            <person name="Sisk P."/>
            <person name="Sykes S."/>
            <person name="Wortman J."/>
            <person name="Nusbaum C."/>
            <person name="Birren B."/>
        </authorList>
    </citation>
    <scope>NUCLEOTIDE SEQUENCE [LARGE SCALE GENOMIC DNA]</scope>
    <source>
        <strain evidence="15 16">HGA0223</strain>
    </source>
</reference>
<feature type="domain" description="Indole-3-glycerol phosphate synthase" evidence="13">
    <location>
        <begin position="86"/>
        <end position="298"/>
    </location>
</feature>
<evidence type="ECO:0000256" key="6">
    <source>
        <dbReference type="ARBA" id="ARBA00022793"/>
    </source>
</evidence>
<sequence>MQVDLFRNAQATDAVAALNHASMVSTVLEKIAASSVQRAAALPAVTRAEFDAAELERRQHFAAVGIDGNALAQRYGVFSAALRLPGRRVILEIKAASPSKGVMKTAIDLDDYAKVYGTYADAISVLTEPEFFRGSFERLAAVRERTTRPLLAKDFIVSDRQLLAAYRCGADAVLLMLSVLAPDGYRDLAAKAKALGLEVLTEASSVEEARVALELGAKIIGINNRNLRTLEVDVNRAPNVASELTGDLPEDVVLVAESGYTSFTAIAKAVAAAPRLNAFLCGSALSQASNLSLAVRELLFGHSKVCGITRPEDAMAAAEAGGSTVGIILAARSKRCVVLSEAKRLAKAIRDNAQRFQLPVAICAVIDAAELSQIPTILQTFAPERIQIHGTLSAEALENLVHSHPNTAFVPVIGVSIQCRRADETDAHLLRAVRSLLDAGAANVLLDAANASGSGGTGTTFDHTVLEGLQTDPQVLAQILLAGGLSPVNAAEAAFTGAAGFDFNSGVEEAPGIKSAEKIHSAFAALRGIPAPKPHH</sequence>
<gene>
    <name evidence="12" type="primary">trpF</name>
    <name evidence="15" type="ORF">HMPREF1476_00393</name>
</gene>
<evidence type="ECO:0000256" key="1">
    <source>
        <dbReference type="ARBA" id="ARBA00001164"/>
    </source>
</evidence>
<dbReference type="EMBL" id="ATCF01000005">
    <property type="protein sequence ID" value="EPE01083.1"/>
    <property type="molecule type" value="Genomic_DNA"/>
</dbReference>
<keyword evidence="16" id="KW-1185">Reference proteome</keyword>
<dbReference type="eggNOG" id="COG0134">
    <property type="taxonomic scope" value="Bacteria"/>
</dbReference>
<dbReference type="GO" id="GO:0000162">
    <property type="term" value="P:L-tryptophan biosynthetic process"/>
    <property type="evidence" value="ECO:0007669"/>
    <property type="project" value="UniProtKB-UniRule"/>
</dbReference>
<dbReference type="SUPFAM" id="SSF51366">
    <property type="entry name" value="Ribulose-phoshate binding barrel"/>
    <property type="match status" value="2"/>
</dbReference>
<comment type="caution">
    <text evidence="15">The sequence shown here is derived from an EMBL/GenBank/DDBJ whole genome shotgun (WGS) entry which is preliminary data.</text>
</comment>
<comment type="pathway">
    <text evidence="3 12">Amino-acid biosynthesis; L-tryptophan biosynthesis; L-tryptophan from chorismate: step 3/5.</text>
</comment>
<protein>
    <recommendedName>
        <fullName evidence="12">N-(5'-phosphoribosyl)anthranilate isomerase</fullName>
        <shortName evidence="12">PRAI</shortName>
        <ecNumber evidence="12">5.3.1.24</ecNumber>
    </recommendedName>
</protein>
<dbReference type="eggNOG" id="COG0135">
    <property type="taxonomic scope" value="Bacteria"/>
</dbReference>
<dbReference type="InterPro" id="IPR013785">
    <property type="entry name" value="Aldolase_TIM"/>
</dbReference>
<evidence type="ECO:0000256" key="5">
    <source>
        <dbReference type="ARBA" id="ARBA00022605"/>
    </source>
</evidence>
<dbReference type="STRING" id="1203554.HMPREF1476_00393"/>
<name>S3C494_9BURK</name>